<dbReference type="InterPro" id="IPR027417">
    <property type="entry name" value="P-loop_NTPase"/>
</dbReference>
<dbReference type="Pfam" id="PF08423">
    <property type="entry name" value="Rad51"/>
    <property type="match status" value="1"/>
</dbReference>
<dbReference type="GO" id="GO:0042148">
    <property type="term" value="P:DNA strand invasion"/>
    <property type="evidence" value="ECO:0007669"/>
    <property type="project" value="TreeGrafter"/>
</dbReference>
<feature type="domain" description="RecA family profile 1" evidence="4">
    <location>
        <begin position="105"/>
        <end position="292"/>
    </location>
</feature>
<dbReference type="PANTHER" id="PTHR22942:SF66">
    <property type="entry name" value="RE19845P"/>
    <property type="match status" value="1"/>
</dbReference>
<feature type="region of interest" description="Disordered" evidence="3">
    <location>
        <begin position="298"/>
        <end position="326"/>
    </location>
</feature>
<dbReference type="GO" id="GO:0000150">
    <property type="term" value="F:DNA strand exchange activity"/>
    <property type="evidence" value="ECO:0007669"/>
    <property type="project" value="TreeGrafter"/>
</dbReference>
<dbReference type="InterPro" id="IPR020588">
    <property type="entry name" value="RecA_ATP-bd"/>
</dbReference>
<dbReference type="Proteomes" id="UP000481858">
    <property type="component" value="Unassembled WGS sequence"/>
</dbReference>
<comment type="caution">
    <text evidence="5">The sequence shown here is derived from an EMBL/GenBank/DDBJ whole genome shotgun (WGS) entry which is preliminary data.</text>
</comment>
<feature type="region of interest" description="Disordered" evidence="3">
    <location>
        <begin position="72"/>
        <end position="97"/>
    </location>
</feature>
<evidence type="ECO:0000313" key="5">
    <source>
        <dbReference type="EMBL" id="KAF2965928.1"/>
    </source>
</evidence>
<dbReference type="AlphaFoldDB" id="A0A7C8MMA5"/>
<dbReference type="InParanoid" id="A0A7C8MMA5"/>
<dbReference type="GO" id="GO:0061982">
    <property type="term" value="P:meiosis I cell cycle process"/>
    <property type="evidence" value="ECO:0007669"/>
    <property type="project" value="UniProtKB-ARBA"/>
</dbReference>
<dbReference type="EMBL" id="WUBL01000101">
    <property type="protein sequence ID" value="KAF2965928.1"/>
    <property type="molecule type" value="Genomic_DNA"/>
</dbReference>
<feature type="compositionally biased region" description="Low complexity" evidence="3">
    <location>
        <begin position="298"/>
        <end position="311"/>
    </location>
</feature>
<accession>A0A7C8MMA5</accession>
<feature type="compositionally biased region" description="Polar residues" evidence="3">
    <location>
        <begin position="312"/>
        <end position="322"/>
    </location>
</feature>
<proteinExistence type="predicted"/>
<feature type="compositionally biased region" description="Basic and acidic residues" evidence="3">
    <location>
        <begin position="77"/>
        <end position="89"/>
    </location>
</feature>
<dbReference type="OrthoDB" id="1861185at2759"/>
<dbReference type="PANTHER" id="PTHR22942">
    <property type="entry name" value="RECA/RAD51/RADA DNA STRAND-PAIRING FAMILY MEMBER"/>
    <property type="match status" value="1"/>
</dbReference>
<evidence type="ECO:0000313" key="6">
    <source>
        <dbReference type="Proteomes" id="UP000481858"/>
    </source>
</evidence>
<dbReference type="GO" id="GO:0000730">
    <property type="term" value="P:DNA recombinase assembly"/>
    <property type="evidence" value="ECO:0007669"/>
    <property type="project" value="TreeGrafter"/>
</dbReference>
<keyword evidence="2" id="KW-0067">ATP-binding</keyword>
<dbReference type="GO" id="GO:0003690">
    <property type="term" value="F:double-stranded DNA binding"/>
    <property type="evidence" value="ECO:0007669"/>
    <property type="project" value="TreeGrafter"/>
</dbReference>
<evidence type="ECO:0000256" key="2">
    <source>
        <dbReference type="ARBA" id="ARBA00022840"/>
    </source>
</evidence>
<dbReference type="InterPro" id="IPR013632">
    <property type="entry name" value="Rad51_C"/>
</dbReference>
<evidence type="ECO:0000256" key="3">
    <source>
        <dbReference type="SAM" id="MobiDB-lite"/>
    </source>
</evidence>
<dbReference type="GO" id="GO:0005524">
    <property type="term" value="F:ATP binding"/>
    <property type="evidence" value="ECO:0007669"/>
    <property type="project" value="UniProtKB-KW"/>
</dbReference>
<evidence type="ECO:0000256" key="1">
    <source>
        <dbReference type="ARBA" id="ARBA00022741"/>
    </source>
</evidence>
<dbReference type="SUPFAM" id="SSF52540">
    <property type="entry name" value="P-loop containing nucleoside triphosphate hydrolases"/>
    <property type="match status" value="1"/>
</dbReference>
<reference evidence="5 6" key="1">
    <citation type="submission" date="2019-12" db="EMBL/GenBank/DDBJ databases">
        <title>Draft genome sequence of the ascomycete Xylaria multiplex DSM 110363.</title>
        <authorList>
            <person name="Buettner E."/>
            <person name="Kellner H."/>
        </authorList>
    </citation>
    <scope>NUCLEOTIDE SEQUENCE [LARGE SCALE GENOMIC DNA]</scope>
    <source>
        <strain evidence="5 6">DSM 110363</strain>
    </source>
</reference>
<dbReference type="GO" id="GO:0140664">
    <property type="term" value="F:ATP-dependent DNA damage sensor activity"/>
    <property type="evidence" value="ECO:0007669"/>
    <property type="project" value="InterPro"/>
</dbReference>
<sequence>MTDLSQVLPDFPAAQYARLLPAIEKNQLTVTDLLTLELPEIGKRTQLPLLDIKRLCNAILAGLHADLGVDGADEGDEKGKQKQQNESRRSKGTLRQTGQELLARPWHTISTLDASLDAALGGGVPVGYITEITGESGAGKTQFLLTLLLSVQLPPPHGLGRPALYISTEAALSTKRLSQILAQNPFFRTLDTTATTKPSLDRVISTVTPDLESQDHILTYQVPVEVARRNIGLIVLDSVAANYRAEFERGSGGGGGGGSNMAARSAGLVRLGHLLRELARKHGLAVVVANQVADRFSSSHPLSSSISHRQSYSPAVKNSGSARPQYRGHVTTSHLGAMSQESPLASRSRNVNLNHPLLTQGAEPTSSMADIVVRSSMPEPPPEDFVVPAAPAVLSLDHQQRWFTGWGDDPYQHHHETLKTPSLGLVWSTQIAARIALFRRPAYGRKVVVDEGNTTATYDSGDDSAAVGVSAPYVRSWRRWMKVVFAPHVPGTGPGLEGAVEFEVVAGGLKGVEKAKNKKLKSEATE</sequence>
<evidence type="ECO:0000259" key="4">
    <source>
        <dbReference type="PROSITE" id="PS50162"/>
    </source>
</evidence>
<dbReference type="FunCoup" id="A0A7C8MMA5">
    <property type="interactions" value="31"/>
</dbReference>
<dbReference type="GO" id="GO:0006312">
    <property type="term" value="P:mitotic recombination"/>
    <property type="evidence" value="ECO:0007669"/>
    <property type="project" value="TreeGrafter"/>
</dbReference>
<dbReference type="GO" id="GO:0003697">
    <property type="term" value="F:single-stranded DNA binding"/>
    <property type="evidence" value="ECO:0007669"/>
    <property type="project" value="TreeGrafter"/>
</dbReference>
<dbReference type="PROSITE" id="PS50162">
    <property type="entry name" value="RECA_2"/>
    <property type="match status" value="1"/>
</dbReference>
<keyword evidence="1" id="KW-0547">Nucleotide-binding</keyword>
<organism evidence="5 6">
    <name type="scientific">Xylaria multiplex</name>
    <dbReference type="NCBI Taxonomy" id="323545"/>
    <lineage>
        <taxon>Eukaryota</taxon>
        <taxon>Fungi</taxon>
        <taxon>Dikarya</taxon>
        <taxon>Ascomycota</taxon>
        <taxon>Pezizomycotina</taxon>
        <taxon>Sordariomycetes</taxon>
        <taxon>Xylariomycetidae</taxon>
        <taxon>Xylariales</taxon>
        <taxon>Xylariaceae</taxon>
        <taxon>Xylaria</taxon>
    </lineage>
</organism>
<gene>
    <name evidence="5" type="ORF">GQX73_g7621</name>
</gene>
<protein>
    <recommendedName>
        <fullName evidence="4">RecA family profile 1 domain-containing protein</fullName>
    </recommendedName>
</protein>
<name>A0A7C8MMA5_9PEZI</name>
<dbReference type="Gene3D" id="3.40.50.300">
    <property type="entry name" value="P-loop containing nucleotide triphosphate hydrolases"/>
    <property type="match status" value="1"/>
</dbReference>
<keyword evidence="6" id="KW-1185">Reference proteome</keyword>